<keyword evidence="2" id="KW-1185">Reference proteome</keyword>
<dbReference type="AlphaFoldDB" id="A0A5N5G9R4"/>
<accession>A0A5N5G9R4</accession>
<gene>
    <name evidence="1" type="ORF">D8674_041704</name>
</gene>
<reference evidence="1 2" key="1">
    <citation type="submission" date="2019-09" db="EMBL/GenBank/DDBJ databases">
        <authorList>
            <person name="Ou C."/>
        </authorList>
    </citation>
    <scope>NUCLEOTIDE SEQUENCE [LARGE SCALE GENOMIC DNA]</scope>
    <source>
        <strain evidence="1">S2</strain>
        <tissue evidence="1">Leaf</tissue>
    </source>
</reference>
<dbReference type="Proteomes" id="UP000327157">
    <property type="component" value="Unassembled WGS sequence"/>
</dbReference>
<evidence type="ECO:0008006" key="3">
    <source>
        <dbReference type="Google" id="ProtNLM"/>
    </source>
</evidence>
<reference evidence="1 2" key="2">
    <citation type="submission" date="2019-11" db="EMBL/GenBank/DDBJ databases">
        <title>A de novo genome assembly of a pear dwarfing rootstock.</title>
        <authorList>
            <person name="Wang F."/>
            <person name="Wang J."/>
            <person name="Li S."/>
            <person name="Zhang Y."/>
            <person name="Fang M."/>
            <person name="Ma L."/>
            <person name="Zhao Y."/>
            <person name="Jiang S."/>
        </authorList>
    </citation>
    <scope>NUCLEOTIDE SEQUENCE [LARGE SCALE GENOMIC DNA]</scope>
    <source>
        <strain evidence="1">S2</strain>
        <tissue evidence="1">Leaf</tissue>
    </source>
</reference>
<protein>
    <recommendedName>
        <fullName evidence="3">TMV resistance protein N-like</fullName>
    </recommendedName>
</protein>
<sequence length="541" mass="60326">MPKANWFTPNPFLAESGSSNANLDQEHMYFLLYLLNKHAFPNKSKGVKAILISFFDSVHCGISYRLHFPEEVIFQAARRSLKIMSKVARKPLALNFECTSTFPTWWEAKWIKKYGGDLREAHDRLFNQLSLRSYPSSGELKNWKEMVCQKNHLFLIDVGSEEESADALILQEVAAEAKRQKVGEGGDTSKLFRDSEAEREPKVNIRAPKWARIVVVENSDSEAEKQPKLKRAISTRKSTRAQTSNYQFNFSCILGPPASKKPAFVSRDEPLGMKIQRRAKEHQDATLKELRAEKISPPEASFPLSWSKQTLPTRGKSIPLEVTPISHFDHSTGKMTHYVEDDSDSEFHHTPVSTFREPIVPEIPVISEVTNLQASQEAPTNVPEVFEVPTSQPQVSVEGSSTVFPPLASTNNLAQLSEEVTPPLPHSKALGLTQPVSKQAKTSATATFIHAHVPSIPPTPLAEAALTVTVEGGRGAYSASSASSLPDLAQYKSFNGFFENLRRASNRVKCFQEKHMNSIAVLRQLLSLLKVEKVTLTNHLS</sequence>
<dbReference type="EMBL" id="SMOL01000463">
    <property type="protein sequence ID" value="KAB2612199.1"/>
    <property type="molecule type" value="Genomic_DNA"/>
</dbReference>
<comment type="caution">
    <text evidence="1">The sequence shown here is derived from an EMBL/GenBank/DDBJ whole genome shotgun (WGS) entry which is preliminary data.</text>
</comment>
<evidence type="ECO:0000313" key="1">
    <source>
        <dbReference type="EMBL" id="KAB2612199.1"/>
    </source>
</evidence>
<proteinExistence type="predicted"/>
<name>A0A5N5G9R4_9ROSA</name>
<evidence type="ECO:0000313" key="2">
    <source>
        <dbReference type="Proteomes" id="UP000327157"/>
    </source>
</evidence>
<organism evidence="1 2">
    <name type="scientific">Pyrus ussuriensis x Pyrus communis</name>
    <dbReference type="NCBI Taxonomy" id="2448454"/>
    <lineage>
        <taxon>Eukaryota</taxon>
        <taxon>Viridiplantae</taxon>
        <taxon>Streptophyta</taxon>
        <taxon>Embryophyta</taxon>
        <taxon>Tracheophyta</taxon>
        <taxon>Spermatophyta</taxon>
        <taxon>Magnoliopsida</taxon>
        <taxon>eudicotyledons</taxon>
        <taxon>Gunneridae</taxon>
        <taxon>Pentapetalae</taxon>
        <taxon>rosids</taxon>
        <taxon>fabids</taxon>
        <taxon>Rosales</taxon>
        <taxon>Rosaceae</taxon>
        <taxon>Amygdaloideae</taxon>
        <taxon>Maleae</taxon>
        <taxon>Pyrus</taxon>
    </lineage>
</organism>